<comment type="similarity">
    <text evidence="1">Belongs to the glycosyl hydrolase 1 family.</text>
</comment>
<sequence>MNCCSGIRDQFISKRTCVCGATDRLADELLPNKTLRETINGRIETKCDSSGSRDQGKEFAPLVSSKDKKSCVSQQEPLEITKAPDVLESNMKAPASEGRALPADKEGQRKQVAIEAANKKKRKKADSRMNEMQGPTPLNSATRSYMTPGGSFAYNPYWNGMHPGMTAYMHPYYIFAYCNGQFGVPGMKPSKIGPHREESKASKSESRLKHGLKRGVQSSRVNGFRFVQYEGATFEDGKGPSIWDTFAHQFPGKITNEDNGDVGDDFYHRYKTKLFCMMRYEFWKSKTFIQKKMEDERVAAEAQRVADQLALHKTLNDRLESFAKNYLPELLTRWS</sequence>
<dbReference type="SUPFAM" id="SSF51445">
    <property type="entry name" value="(Trans)glycosidases"/>
    <property type="match status" value="1"/>
</dbReference>
<protein>
    <submittedName>
        <fullName evidence="3">DWNN domain-containing protein</fullName>
    </submittedName>
</protein>
<feature type="compositionally biased region" description="Basic and acidic residues" evidence="2">
    <location>
        <begin position="194"/>
        <end position="208"/>
    </location>
</feature>
<evidence type="ECO:0000313" key="4">
    <source>
        <dbReference type="Proteomes" id="UP001151760"/>
    </source>
</evidence>
<dbReference type="InterPro" id="IPR017853">
    <property type="entry name" value="GH"/>
</dbReference>
<dbReference type="Proteomes" id="UP001151760">
    <property type="component" value="Unassembled WGS sequence"/>
</dbReference>
<name>A0ABQ4XIE3_9ASTR</name>
<accession>A0ABQ4XIE3</accession>
<dbReference type="Gene3D" id="3.20.20.80">
    <property type="entry name" value="Glycosidases"/>
    <property type="match status" value="1"/>
</dbReference>
<dbReference type="Pfam" id="PF00232">
    <property type="entry name" value="Glyco_hydro_1"/>
    <property type="match status" value="1"/>
</dbReference>
<proteinExistence type="inferred from homology"/>
<comment type="caution">
    <text evidence="3">The sequence shown here is derived from an EMBL/GenBank/DDBJ whole genome shotgun (WGS) entry which is preliminary data.</text>
</comment>
<gene>
    <name evidence="3" type="ORF">Tco_0679600</name>
</gene>
<evidence type="ECO:0000256" key="2">
    <source>
        <dbReference type="SAM" id="MobiDB-lite"/>
    </source>
</evidence>
<reference evidence="3" key="2">
    <citation type="submission" date="2022-01" db="EMBL/GenBank/DDBJ databases">
        <authorList>
            <person name="Yamashiro T."/>
            <person name="Shiraishi A."/>
            <person name="Satake H."/>
            <person name="Nakayama K."/>
        </authorList>
    </citation>
    <scope>NUCLEOTIDE SEQUENCE</scope>
</reference>
<keyword evidence="4" id="KW-1185">Reference proteome</keyword>
<organism evidence="3 4">
    <name type="scientific">Tanacetum coccineum</name>
    <dbReference type="NCBI Taxonomy" id="301880"/>
    <lineage>
        <taxon>Eukaryota</taxon>
        <taxon>Viridiplantae</taxon>
        <taxon>Streptophyta</taxon>
        <taxon>Embryophyta</taxon>
        <taxon>Tracheophyta</taxon>
        <taxon>Spermatophyta</taxon>
        <taxon>Magnoliopsida</taxon>
        <taxon>eudicotyledons</taxon>
        <taxon>Gunneridae</taxon>
        <taxon>Pentapetalae</taxon>
        <taxon>asterids</taxon>
        <taxon>campanulids</taxon>
        <taxon>Asterales</taxon>
        <taxon>Asteraceae</taxon>
        <taxon>Asteroideae</taxon>
        <taxon>Anthemideae</taxon>
        <taxon>Anthemidinae</taxon>
        <taxon>Tanacetum</taxon>
    </lineage>
</organism>
<feature type="region of interest" description="Disordered" evidence="2">
    <location>
        <begin position="116"/>
        <end position="143"/>
    </location>
</feature>
<reference evidence="3" key="1">
    <citation type="journal article" date="2022" name="Int. J. Mol. Sci.">
        <title>Draft Genome of Tanacetum Coccineum: Genomic Comparison of Closely Related Tanacetum-Family Plants.</title>
        <authorList>
            <person name="Yamashiro T."/>
            <person name="Shiraishi A."/>
            <person name="Nakayama K."/>
            <person name="Satake H."/>
        </authorList>
    </citation>
    <scope>NUCLEOTIDE SEQUENCE</scope>
</reference>
<feature type="region of interest" description="Disordered" evidence="2">
    <location>
        <begin position="46"/>
        <end position="74"/>
    </location>
</feature>
<dbReference type="EMBL" id="BQNB010009547">
    <property type="protein sequence ID" value="GJS65036.1"/>
    <property type="molecule type" value="Genomic_DNA"/>
</dbReference>
<dbReference type="InterPro" id="IPR001360">
    <property type="entry name" value="Glyco_hydro_1"/>
</dbReference>
<feature type="region of interest" description="Disordered" evidence="2">
    <location>
        <begin position="189"/>
        <end position="213"/>
    </location>
</feature>
<evidence type="ECO:0000256" key="1">
    <source>
        <dbReference type="ARBA" id="ARBA00010838"/>
    </source>
</evidence>
<evidence type="ECO:0000313" key="3">
    <source>
        <dbReference type="EMBL" id="GJS65036.1"/>
    </source>
</evidence>